<dbReference type="SUPFAM" id="SSF53756">
    <property type="entry name" value="UDP-Glycosyltransferase/glycogen phosphorylase"/>
    <property type="match status" value="1"/>
</dbReference>
<organism evidence="3 4">
    <name type="scientific">Natrinema limicola JCM 13563</name>
    <dbReference type="NCBI Taxonomy" id="1230457"/>
    <lineage>
        <taxon>Archaea</taxon>
        <taxon>Methanobacteriati</taxon>
        <taxon>Methanobacteriota</taxon>
        <taxon>Stenosarchaea group</taxon>
        <taxon>Halobacteria</taxon>
        <taxon>Halobacteriales</taxon>
        <taxon>Natrialbaceae</taxon>
        <taxon>Natrinema</taxon>
    </lineage>
</organism>
<feature type="domain" description="Glycosyltransferase subfamily 4-like N-terminal" evidence="2">
    <location>
        <begin position="13"/>
        <end position="173"/>
    </location>
</feature>
<feature type="domain" description="Glycosyl transferase family 1" evidence="1">
    <location>
        <begin position="186"/>
        <end position="350"/>
    </location>
</feature>
<proteinExistence type="predicted"/>
<reference evidence="3 4" key="1">
    <citation type="journal article" date="2014" name="PLoS Genet.">
        <title>Phylogenetically driven sequencing of extremely halophilic archaea reveals strategies for static and dynamic osmo-response.</title>
        <authorList>
            <person name="Becker E.A."/>
            <person name="Seitzer P.M."/>
            <person name="Tritt A."/>
            <person name="Larsen D."/>
            <person name="Krusor M."/>
            <person name="Yao A.I."/>
            <person name="Wu D."/>
            <person name="Madern D."/>
            <person name="Eisen J.A."/>
            <person name="Darling A.E."/>
            <person name="Facciotti M.T."/>
        </authorList>
    </citation>
    <scope>NUCLEOTIDE SEQUENCE [LARGE SCALE GENOMIC DNA]</scope>
    <source>
        <strain evidence="3 4">JCM 13563</strain>
    </source>
</reference>
<evidence type="ECO:0000313" key="3">
    <source>
        <dbReference type="EMBL" id="ELZ21458.1"/>
    </source>
</evidence>
<dbReference type="PANTHER" id="PTHR45947:SF3">
    <property type="entry name" value="SULFOQUINOVOSYL TRANSFERASE SQD2"/>
    <property type="match status" value="1"/>
</dbReference>
<dbReference type="Gene3D" id="3.40.50.2000">
    <property type="entry name" value="Glycogen Phosphorylase B"/>
    <property type="match status" value="2"/>
</dbReference>
<dbReference type="Pfam" id="PF13439">
    <property type="entry name" value="Glyco_transf_4"/>
    <property type="match status" value="1"/>
</dbReference>
<dbReference type="AlphaFoldDB" id="M0CFN4"/>
<dbReference type="InterPro" id="IPR001296">
    <property type="entry name" value="Glyco_trans_1"/>
</dbReference>
<dbReference type="GO" id="GO:0016758">
    <property type="term" value="F:hexosyltransferase activity"/>
    <property type="evidence" value="ECO:0007669"/>
    <property type="project" value="TreeGrafter"/>
</dbReference>
<dbReference type="STRING" id="1230457.C476_08228"/>
<gene>
    <name evidence="3" type="ORF">C476_08228</name>
</gene>
<evidence type="ECO:0000313" key="4">
    <source>
        <dbReference type="Proteomes" id="UP000011615"/>
    </source>
</evidence>
<evidence type="ECO:0000259" key="1">
    <source>
        <dbReference type="Pfam" id="PF00534"/>
    </source>
</evidence>
<name>M0CFN4_9EURY</name>
<keyword evidence="4" id="KW-1185">Reference proteome</keyword>
<protein>
    <submittedName>
        <fullName evidence="3">Glycosyltransferase</fullName>
    </submittedName>
</protein>
<dbReference type="OrthoDB" id="186661at2157"/>
<sequence>MKVCYLKNWLGTGGSSQLYLDLIKHTSDEAIEYTICHLEGCDEDTAEKFRAEGTRVVGFDFQSKFDPMGIWRMLRFFSNEDFDVLHTHLPYAQTLGRIIGRMTGHQNIISKQSSFPSNYHPITRSLEYITRPLDSKTVAASKGVQKAFTGDANFYQKGEQSRWCTIPNGLDVEDFNSKVQNANPSRIRQKWDIGDEEMVVLNIGRYIPAKSQKDLIYAMDLVTEKVPNTHLLLVGYGELESELRAQIRKLGLNDNITITGYTSSVEDYYAAADLFVLSSVLEGFGIVVIEAMASELPVIGTNIPAIEEIIDQNESGLLVSPESPSELSKAILKLLSSQRLRDELGVSGYERVQSKYNIESMSDNYIKLYSEIYDASY</sequence>
<dbReference type="eggNOG" id="arCOG01403">
    <property type="taxonomic scope" value="Archaea"/>
</dbReference>
<dbReference type="PATRIC" id="fig|1230457.4.peg.1655"/>
<dbReference type="Pfam" id="PF00534">
    <property type="entry name" value="Glycos_transf_1"/>
    <property type="match status" value="1"/>
</dbReference>
<keyword evidence="3" id="KW-0808">Transferase</keyword>
<comment type="caution">
    <text evidence="3">The sequence shown here is derived from an EMBL/GenBank/DDBJ whole genome shotgun (WGS) entry which is preliminary data.</text>
</comment>
<dbReference type="Proteomes" id="UP000011615">
    <property type="component" value="Unassembled WGS sequence"/>
</dbReference>
<evidence type="ECO:0000259" key="2">
    <source>
        <dbReference type="Pfam" id="PF13439"/>
    </source>
</evidence>
<dbReference type="InterPro" id="IPR050194">
    <property type="entry name" value="Glycosyltransferase_grp1"/>
</dbReference>
<dbReference type="RefSeq" id="WP_008011764.1">
    <property type="nucleotide sequence ID" value="NZ_AOIT01000033.1"/>
</dbReference>
<dbReference type="EMBL" id="AOIT01000033">
    <property type="protein sequence ID" value="ELZ21458.1"/>
    <property type="molecule type" value="Genomic_DNA"/>
</dbReference>
<dbReference type="InterPro" id="IPR028098">
    <property type="entry name" value="Glyco_trans_4-like_N"/>
</dbReference>
<dbReference type="PANTHER" id="PTHR45947">
    <property type="entry name" value="SULFOQUINOVOSYL TRANSFERASE SQD2"/>
    <property type="match status" value="1"/>
</dbReference>
<accession>M0CFN4</accession>